<evidence type="ECO:0000256" key="2">
    <source>
        <dbReference type="ARBA" id="ARBA00022737"/>
    </source>
</evidence>
<dbReference type="InterPro" id="IPR017871">
    <property type="entry name" value="ABC_transporter-like_CS"/>
</dbReference>
<accession>A0ABV9EFP8</accession>
<dbReference type="SMART" id="SM00382">
    <property type="entry name" value="AAA"/>
    <property type="match status" value="1"/>
</dbReference>
<dbReference type="RefSeq" id="WP_262844527.1">
    <property type="nucleotide sequence ID" value="NZ_JANZYP010000029.1"/>
</dbReference>
<keyword evidence="7" id="KW-1185">Reference proteome</keyword>
<dbReference type="PANTHER" id="PTHR43790">
    <property type="entry name" value="CARBOHYDRATE TRANSPORT ATP-BINDING PROTEIN MG119-RELATED"/>
    <property type="match status" value="1"/>
</dbReference>
<comment type="caution">
    <text evidence="6">The sequence shown here is derived from an EMBL/GenBank/DDBJ whole genome shotgun (WGS) entry which is preliminary data.</text>
</comment>
<dbReference type="InterPro" id="IPR050107">
    <property type="entry name" value="ABC_carbohydrate_import_ATPase"/>
</dbReference>
<evidence type="ECO:0000313" key="7">
    <source>
        <dbReference type="Proteomes" id="UP001595891"/>
    </source>
</evidence>
<keyword evidence="1" id="KW-0813">Transport</keyword>
<feature type="domain" description="ABC transporter" evidence="5">
    <location>
        <begin position="9"/>
        <end position="243"/>
    </location>
</feature>
<dbReference type="SUPFAM" id="SSF52540">
    <property type="entry name" value="P-loop containing nucleoside triphosphate hydrolases"/>
    <property type="match status" value="2"/>
</dbReference>
<dbReference type="InterPro" id="IPR003439">
    <property type="entry name" value="ABC_transporter-like_ATP-bd"/>
</dbReference>
<dbReference type="EMBL" id="JBHSFN010000011">
    <property type="protein sequence ID" value="MFC4588228.1"/>
    <property type="molecule type" value="Genomic_DNA"/>
</dbReference>
<dbReference type="Pfam" id="PF00005">
    <property type="entry name" value="ABC_tran"/>
    <property type="match status" value="2"/>
</dbReference>
<evidence type="ECO:0000313" key="6">
    <source>
        <dbReference type="EMBL" id="MFC4588228.1"/>
    </source>
</evidence>
<evidence type="ECO:0000259" key="5">
    <source>
        <dbReference type="PROSITE" id="PS50893"/>
    </source>
</evidence>
<dbReference type="CDD" id="cd03216">
    <property type="entry name" value="ABC_Carb_Monos_I"/>
    <property type="match status" value="1"/>
</dbReference>
<dbReference type="Proteomes" id="UP001595891">
    <property type="component" value="Unassembled WGS sequence"/>
</dbReference>
<evidence type="ECO:0000256" key="4">
    <source>
        <dbReference type="ARBA" id="ARBA00022840"/>
    </source>
</evidence>
<organism evidence="6 7">
    <name type="scientific">Sphaerisporangium corydalis</name>
    <dbReference type="NCBI Taxonomy" id="1441875"/>
    <lineage>
        <taxon>Bacteria</taxon>
        <taxon>Bacillati</taxon>
        <taxon>Actinomycetota</taxon>
        <taxon>Actinomycetes</taxon>
        <taxon>Streptosporangiales</taxon>
        <taxon>Streptosporangiaceae</taxon>
        <taxon>Sphaerisporangium</taxon>
    </lineage>
</organism>
<gene>
    <name evidence="6" type="ORF">ACFO8L_19220</name>
</gene>
<dbReference type="GO" id="GO:0005524">
    <property type="term" value="F:ATP binding"/>
    <property type="evidence" value="ECO:0007669"/>
    <property type="project" value="UniProtKB-KW"/>
</dbReference>
<keyword evidence="3" id="KW-0547">Nucleotide-binding</keyword>
<protein>
    <submittedName>
        <fullName evidence="6">Sugar ABC transporter ATP-binding protein</fullName>
    </submittedName>
</protein>
<dbReference type="PROSITE" id="PS50893">
    <property type="entry name" value="ABC_TRANSPORTER_2"/>
    <property type="match status" value="2"/>
</dbReference>
<evidence type="ECO:0000256" key="3">
    <source>
        <dbReference type="ARBA" id="ARBA00022741"/>
    </source>
</evidence>
<dbReference type="InterPro" id="IPR003593">
    <property type="entry name" value="AAA+_ATPase"/>
</dbReference>
<sequence>MQQTATPAVEARSVTKRFGPTTALDDAGIVISEGETHALVGRNGAGKSTLVSILTGLQRPDEGEVLFAGAPAPSVADRDGWRRQVACVYQKSTIIPTLTVAENLFLNRQSGHGPINWRSLRGRARDLLDQYGVDVDAGRLAGELDVEQRQLLEIARALSFGARFIILDEPTARLDGPAIERLFERMRALRAQGVTMMFISHHLEEVYQVCQSVTVFRDARHILTSAVDRLPHDELVAAMTGEAAAGYQARSRTVATGAPVVLSAEKLSLGERYRDVDLTVHAGEIVGLAGSGSSGKIGLAETLVGLLAADAGTVTVNGRTPKPGDVTSTLRAGLGFVPEDRHKEGFVPLLSIAENATLPIAHKLGRFGAVSPALRRARAERMIEDLTIKTTGPSQPVGDLSGGNAQKVVMARALADDPKALVVINPTSGVDVRAKQVLLGAVEDAAERGAGAVLVSDELDDLRICDRVVVMFHGRVVKEVPRGWADAELVAVMEGVSTHDD</sequence>
<keyword evidence="4 6" id="KW-0067">ATP-binding</keyword>
<feature type="domain" description="ABC transporter" evidence="5">
    <location>
        <begin position="249"/>
        <end position="498"/>
    </location>
</feature>
<dbReference type="CDD" id="cd03215">
    <property type="entry name" value="ABC_Carb_Monos_II"/>
    <property type="match status" value="1"/>
</dbReference>
<keyword evidence="2" id="KW-0677">Repeat</keyword>
<dbReference type="PROSITE" id="PS00211">
    <property type="entry name" value="ABC_TRANSPORTER_1"/>
    <property type="match status" value="1"/>
</dbReference>
<dbReference type="InterPro" id="IPR027417">
    <property type="entry name" value="P-loop_NTPase"/>
</dbReference>
<proteinExistence type="predicted"/>
<evidence type="ECO:0000256" key="1">
    <source>
        <dbReference type="ARBA" id="ARBA00022448"/>
    </source>
</evidence>
<reference evidence="7" key="1">
    <citation type="journal article" date="2019" name="Int. J. Syst. Evol. Microbiol.">
        <title>The Global Catalogue of Microorganisms (GCM) 10K type strain sequencing project: providing services to taxonomists for standard genome sequencing and annotation.</title>
        <authorList>
            <consortium name="The Broad Institute Genomics Platform"/>
            <consortium name="The Broad Institute Genome Sequencing Center for Infectious Disease"/>
            <person name="Wu L."/>
            <person name="Ma J."/>
        </authorList>
    </citation>
    <scope>NUCLEOTIDE SEQUENCE [LARGE SCALE GENOMIC DNA]</scope>
    <source>
        <strain evidence="7">CCUG 49560</strain>
    </source>
</reference>
<dbReference type="Gene3D" id="3.40.50.300">
    <property type="entry name" value="P-loop containing nucleotide triphosphate hydrolases"/>
    <property type="match status" value="2"/>
</dbReference>
<dbReference type="PANTHER" id="PTHR43790:SF9">
    <property type="entry name" value="GALACTOFURANOSE TRANSPORTER ATP-BINDING PROTEIN YTFR"/>
    <property type="match status" value="1"/>
</dbReference>
<name>A0ABV9EFP8_9ACTN</name>